<dbReference type="GO" id="GO:0005524">
    <property type="term" value="F:ATP binding"/>
    <property type="evidence" value="ECO:0007669"/>
    <property type="project" value="UniProtKB-KW"/>
</dbReference>
<dbReference type="PANTHER" id="PTHR18934">
    <property type="entry name" value="ATP-DEPENDENT RNA HELICASE"/>
    <property type="match status" value="1"/>
</dbReference>
<dbReference type="SMART" id="SM00490">
    <property type="entry name" value="HELICc"/>
    <property type="match status" value="1"/>
</dbReference>
<dbReference type="SUPFAM" id="SSF52540">
    <property type="entry name" value="P-loop containing nucleoside triphosphate hydrolases"/>
    <property type="match status" value="1"/>
</dbReference>
<evidence type="ECO:0000256" key="3">
    <source>
        <dbReference type="ARBA" id="ARBA00022741"/>
    </source>
</evidence>
<dbReference type="GO" id="GO:0071013">
    <property type="term" value="C:catalytic step 2 spliceosome"/>
    <property type="evidence" value="ECO:0007669"/>
    <property type="project" value="TreeGrafter"/>
</dbReference>
<dbReference type="Pfam" id="PF04408">
    <property type="entry name" value="WHD_HA2"/>
    <property type="match status" value="1"/>
</dbReference>
<dbReference type="Pfam" id="PF00271">
    <property type="entry name" value="Helicase_C"/>
    <property type="match status" value="1"/>
</dbReference>
<name>A0A6F9DA98_9ASCI</name>
<dbReference type="PROSITE" id="PS51192">
    <property type="entry name" value="HELICASE_ATP_BIND_1"/>
    <property type="match status" value="1"/>
</dbReference>
<evidence type="ECO:0000256" key="7">
    <source>
        <dbReference type="ARBA" id="ARBA00047984"/>
    </source>
</evidence>
<proteinExistence type="evidence at transcript level"/>
<keyword evidence="6" id="KW-0067">ATP-binding</keyword>
<keyword evidence="5 10" id="KW-0347">Helicase</keyword>
<dbReference type="InterPro" id="IPR001650">
    <property type="entry name" value="Helicase_C-like"/>
</dbReference>
<evidence type="ECO:0000256" key="5">
    <source>
        <dbReference type="ARBA" id="ARBA00022806"/>
    </source>
</evidence>
<dbReference type="Gene3D" id="3.40.50.300">
    <property type="entry name" value="P-loop containing nucleotide triphosphate hydrolases"/>
    <property type="match status" value="2"/>
</dbReference>
<dbReference type="InterPro" id="IPR007502">
    <property type="entry name" value="Helicase-assoc_dom"/>
</dbReference>
<dbReference type="GO" id="GO:0003724">
    <property type="term" value="F:RNA helicase activity"/>
    <property type="evidence" value="ECO:0007669"/>
    <property type="project" value="UniProtKB-EC"/>
</dbReference>
<sequence length="665" mass="75073">MNKAPYRRSRNANQSVASYADYSLTKQKEKLPVFQYRRHLLYLLEQYRTVIVTGETGCGKSTQIPQYLVSAGWPEKGKWCVGVTQPNPVAAVTLAERVSDEMGCILGVEVGFEIRFEKCTNPAEGLIKFMTDGILLHEIMKDPLLSKFCIIMLDEVHVRNINTDLCLALLKKIQVKRPDLRVIVSSATYNVKQVEQYFNQGLKEDKIAAVLHFPNKLVPPEIFYSALPVADYVQQTADTVLKIHFHEKTGDILSFLTGQEEVEEVVAILKNSMRSKSHDGKYLVILPLYASLPMSEQKKVFERSSRNSRKAIISTNVAENALTIPGIVYVTDCGFVKVKKFNPTTSTESIVTCPASKASLDQRAGRCGRLRPGKVYRLFEEKNMSMLSDSASPEIKRSNLVPIIIRLKALGVDNILSFKFLSPPPPYSVMQSVEYLFSMGALDDNGNLTTKYGKKMAELPLHPMFVKMLVDSEKFSCSEEIITVIAMMMVNVVSFQPNQRKSVRKMHSKFAVEQGDAITLLNVYNGFVTDGNMSKGWCNQFMFNHTRLQEAFKTRRKIESFLKQLNIPILSCSNEIENVQKCIASGLFRNTAQLQLDGSYQSLFTKQRLIAHPSSTVTLLKHLPKWVVYSELVETSHIFIKGLTVIQPEWLTEVAPHFFVSESKT</sequence>
<gene>
    <name evidence="10" type="primary">Dhx35-002</name>
</gene>
<dbReference type="SMART" id="SM00487">
    <property type="entry name" value="DEXDc"/>
    <property type="match status" value="1"/>
</dbReference>
<dbReference type="EMBL" id="LR784512">
    <property type="protein sequence ID" value="CAB3237870.1"/>
    <property type="molecule type" value="mRNA"/>
</dbReference>
<dbReference type="PANTHER" id="PTHR18934:SF136">
    <property type="entry name" value="ATP-DEPENDENT RNA HELICASE DHX35-RELATED"/>
    <property type="match status" value="1"/>
</dbReference>
<evidence type="ECO:0000313" key="10">
    <source>
        <dbReference type="EMBL" id="CAB3237870.1"/>
    </source>
</evidence>
<dbReference type="InterPro" id="IPR014001">
    <property type="entry name" value="Helicase_ATP-bd"/>
</dbReference>
<dbReference type="PROSITE" id="PS51194">
    <property type="entry name" value="HELICASE_CTER"/>
    <property type="match status" value="1"/>
</dbReference>
<organism evidence="10">
    <name type="scientific">Phallusia mammillata</name>
    <dbReference type="NCBI Taxonomy" id="59560"/>
    <lineage>
        <taxon>Eukaryota</taxon>
        <taxon>Metazoa</taxon>
        <taxon>Chordata</taxon>
        <taxon>Tunicata</taxon>
        <taxon>Ascidiacea</taxon>
        <taxon>Phlebobranchia</taxon>
        <taxon>Ascidiidae</taxon>
        <taxon>Phallusia</taxon>
    </lineage>
</organism>
<dbReference type="GO" id="GO:0003723">
    <property type="term" value="F:RNA binding"/>
    <property type="evidence" value="ECO:0007669"/>
    <property type="project" value="TreeGrafter"/>
</dbReference>
<evidence type="ECO:0000256" key="6">
    <source>
        <dbReference type="ARBA" id="ARBA00022840"/>
    </source>
</evidence>
<keyword evidence="3" id="KW-0547">Nucleotide-binding</keyword>
<reference evidence="10" key="1">
    <citation type="submission" date="2020-04" db="EMBL/GenBank/DDBJ databases">
        <authorList>
            <person name="Neveu A P."/>
        </authorList>
    </citation>
    <scope>NUCLEOTIDE SEQUENCE</scope>
    <source>
        <tissue evidence="10">Whole embryo</tissue>
    </source>
</reference>
<evidence type="ECO:0000256" key="4">
    <source>
        <dbReference type="ARBA" id="ARBA00022801"/>
    </source>
</evidence>
<dbReference type="CDD" id="cd18791">
    <property type="entry name" value="SF2_C_RHA"/>
    <property type="match status" value="1"/>
</dbReference>
<evidence type="ECO:0000256" key="2">
    <source>
        <dbReference type="ARBA" id="ARBA00012552"/>
    </source>
</evidence>
<dbReference type="FunFam" id="3.40.50.300:FF:000578">
    <property type="entry name" value="probable ATP-dependent RNA helicase DHX35"/>
    <property type="match status" value="1"/>
</dbReference>
<dbReference type="Pfam" id="PF07717">
    <property type="entry name" value="OB_NTP_bind"/>
    <property type="match status" value="1"/>
</dbReference>
<dbReference type="GO" id="GO:0016787">
    <property type="term" value="F:hydrolase activity"/>
    <property type="evidence" value="ECO:0007669"/>
    <property type="project" value="UniProtKB-KW"/>
</dbReference>
<comment type="similarity">
    <text evidence="1">Belongs to the DEAD box helicase family. DEAH subfamily.</text>
</comment>
<dbReference type="InterPro" id="IPR048333">
    <property type="entry name" value="HA2_WH"/>
</dbReference>
<dbReference type="EC" id="3.6.4.13" evidence="2"/>
<dbReference type="InterPro" id="IPR027417">
    <property type="entry name" value="P-loop_NTPase"/>
</dbReference>
<evidence type="ECO:0000259" key="9">
    <source>
        <dbReference type="PROSITE" id="PS51194"/>
    </source>
</evidence>
<protein>
    <recommendedName>
        <fullName evidence="2">RNA helicase</fullName>
        <ecNumber evidence="2">3.6.4.13</ecNumber>
    </recommendedName>
</protein>
<dbReference type="Pfam" id="PF21010">
    <property type="entry name" value="HA2_C"/>
    <property type="match status" value="1"/>
</dbReference>
<feature type="domain" description="Helicase C-terminal" evidence="9">
    <location>
        <begin position="235"/>
        <end position="411"/>
    </location>
</feature>
<dbReference type="SMART" id="SM00847">
    <property type="entry name" value="HA2"/>
    <property type="match status" value="1"/>
</dbReference>
<dbReference type="AlphaFoldDB" id="A0A6F9DA98"/>
<evidence type="ECO:0000256" key="1">
    <source>
        <dbReference type="ARBA" id="ARBA00008792"/>
    </source>
</evidence>
<keyword evidence="4" id="KW-0378">Hydrolase</keyword>
<dbReference type="InterPro" id="IPR011709">
    <property type="entry name" value="DEAD-box_helicase_OB_fold"/>
</dbReference>
<evidence type="ECO:0000259" key="8">
    <source>
        <dbReference type="PROSITE" id="PS51192"/>
    </source>
</evidence>
<comment type="catalytic activity">
    <reaction evidence="7">
        <text>ATP + H2O = ADP + phosphate + H(+)</text>
        <dbReference type="Rhea" id="RHEA:13065"/>
        <dbReference type="ChEBI" id="CHEBI:15377"/>
        <dbReference type="ChEBI" id="CHEBI:15378"/>
        <dbReference type="ChEBI" id="CHEBI:30616"/>
        <dbReference type="ChEBI" id="CHEBI:43474"/>
        <dbReference type="ChEBI" id="CHEBI:456216"/>
        <dbReference type="EC" id="3.6.4.13"/>
    </reaction>
</comment>
<accession>A0A6F9DA98</accession>
<feature type="domain" description="Helicase ATP-binding" evidence="8">
    <location>
        <begin position="41"/>
        <end position="207"/>
    </location>
</feature>
<dbReference type="Gene3D" id="1.20.120.1080">
    <property type="match status" value="1"/>
</dbReference>